<dbReference type="Pfam" id="PF03795">
    <property type="entry name" value="YCII"/>
    <property type="match status" value="1"/>
</dbReference>
<dbReference type="RefSeq" id="WP_339575115.1">
    <property type="nucleotide sequence ID" value="NZ_JBBIAA010000010.1"/>
</dbReference>
<evidence type="ECO:0000259" key="2">
    <source>
        <dbReference type="Pfam" id="PF03795"/>
    </source>
</evidence>
<evidence type="ECO:0000313" key="4">
    <source>
        <dbReference type="Proteomes" id="UP001387100"/>
    </source>
</evidence>
<dbReference type="EMBL" id="JBBIAA010000010">
    <property type="protein sequence ID" value="MEJ5945732.1"/>
    <property type="molecule type" value="Genomic_DNA"/>
</dbReference>
<comment type="caution">
    <text evidence="3">The sequence shown here is derived from an EMBL/GenBank/DDBJ whole genome shotgun (WGS) entry which is preliminary data.</text>
</comment>
<reference evidence="3 4" key="1">
    <citation type="journal article" date="2017" name="Int. J. Syst. Evol. Microbiol.">
        <title>Pseudokineococcus basanitobsidens sp. nov., isolated from volcanic rock.</title>
        <authorList>
            <person name="Lee D.W."/>
            <person name="Park M.Y."/>
            <person name="Kim J.J."/>
            <person name="Kim B.S."/>
        </authorList>
    </citation>
    <scope>NUCLEOTIDE SEQUENCE [LARGE SCALE GENOMIC DNA]</scope>
    <source>
        <strain evidence="3 4">DSM 103726</strain>
    </source>
</reference>
<name>A0ABU8RKV4_9ACTN</name>
<dbReference type="SUPFAM" id="SSF54909">
    <property type="entry name" value="Dimeric alpha+beta barrel"/>
    <property type="match status" value="1"/>
</dbReference>
<dbReference type="InterPro" id="IPR005545">
    <property type="entry name" value="YCII"/>
</dbReference>
<dbReference type="Gene3D" id="3.30.70.1060">
    <property type="entry name" value="Dimeric alpha+beta barrel"/>
    <property type="match status" value="1"/>
</dbReference>
<protein>
    <submittedName>
        <fullName evidence="3">YciI family protein</fullName>
    </submittedName>
</protein>
<dbReference type="Proteomes" id="UP001387100">
    <property type="component" value="Unassembled WGS sequence"/>
</dbReference>
<keyword evidence="4" id="KW-1185">Reference proteome</keyword>
<feature type="domain" description="YCII-related" evidence="2">
    <location>
        <begin position="7"/>
        <end position="90"/>
    </location>
</feature>
<dbReference type="InterPro" id="IPR011008">
    <property type="entry name" value="Dimeric_a/b-barrel"/>
</dbReference>
<organism evidence="3 4">
    <name type="scientific">Pseudokineococcus basanitobsidens</name>
    <dbReference type="NCBI Taxonomy" id="1926649"/>
    <lineage>
        <taxon>Bacteria</taxon>
        <taxon>Bacillati</taxon>
        <taxon>Actinomycetota</taxon>
        <taxon>Actinomycetes</taxon>
        <taxon>Kineosporiales</taxon>
        <taxon>Kineosporiaceae</taxon>
        <taxon>Pseudokineococcus</taxon>
    </lineage>
</organism>
<sequence length="95" mass="10580">MTHVVAEIRYRAPAEEVAAVRPEHRRHLQDQHARGLLVLSGPWADGTGACLVYRVEEEGTPAQERVRALLETDPFRREGLVDVVSVRAWTVVVGA</sequence>
<accession>A0ABU8RKV4</accession>
<evidence type="ECO:0000313" key="3">
    <source>
        <dbReference type="EMBL" id="MEJ5945732.1"/>
    </source>
</evidence>
<evidence type="ECO:0000256" key="1">
    <source>
        <dbReference type="ARBA" id="ARBA00007689"/>
    </source>
</evidence>
<proteinExistence type="inferred from homology"/>
<gene>
    <name evidence="3" type="ORF">WDZ17_10565</name>
</gene>
<comment type="similarity">
    <text evidence="1">Belongs to the YciI family.</text>
</comment>